<sequence>MAEQQAQPPPLVVATDESPDFDHADDVKPPARTTPGPETTDITWSGAQVHRPTMCGSLRPEESL</sequence>
<comment type="caution">
    <text evidence="2">The sequence shown here is derived from an EMBL/GenBank/DDBJ whole genome shotgun (WGS) entry which is preliminary data.</text>
</comment>
<proteinExistence type="predicted"/>
<evidence type="ECO:0000313" key="2">
    <source>
        <dbReference type="EMBL" id="GII35708.1"/>
    </source>
</evidence>
<evidence type="ECO:0000313" key="3">
    <source>
        <dbReference type="Proteomes" id="UP000622547"/>
    </source>
</evidence>
<gene>
    <name evidence="2" type="ORF">Pph01_07110</name>
</gene>
<organism evidence="2 3">
    <name type="scientific">Planotetraspora phitsanulokensis</name>
    <dbReference type="NCBI Taxonomy" id="575192"/>
    <lineage>
        <taxon>Bacteria</taxon>
        <taxon>Bacillati</taxon>
        <taxon>Actinomycetota</taxon>
        <taxon>Actinomycetes</taxon>
        <taxon>Streptosporangiales</taxon>
        <taxon>Streptosporangiaceae</taxon>
        <taxon>Planotetraspora</taxon>
    </lineage>
</organism>
<evidence type="ECO:0000256" key="1">
    <source>
        <dbReference type="SAM" id="MobiDB-lite"/>
    </source>
</evidence>
<feature type="region of interest" description="Disordered" evidence="1">
    <location>
        <begin position="1"/>
        <end position="43"/>
    </location>
</feature>
<protein>
    <submittedName>
        <fullName evidence="2">Uncharacterized protein</fullName>
    </submittedName>
</protein>
<dbReference type="Proteomes" id="UP000622547">
    <property type="component" value="Unassembled WGS sequence"/>
</dbReference>
<reference evidence="2 3" key="1">
    <citation type="submission" date="2021-01" db="EMBL/GenBank/DDBJ databases">
        <title>Whole genome shotgun sequence of Planotetraspora phitsanulokensis NBRC 104273.</title>
        <authorList>
            <person name="Komaki H."/>
            <person name="Tamura T."/>
        </authorList>
    </citation>
    <scope>NUCLEOTIDE SEQUENCE [LARGE SCALE GENOMIC DNA]</scope>
    <source>
        <strain evidence="2 3">NBRC 104273</strain>
    </source>
</reference>
<feature type="compositionally biased region" description="Basic and acidic residues" evidence="1">
    <location>
        <begin position="20"/>
        <end position="29"/>
    </location>
</feature>
<accession>A0A8J3TZ42</accession>
<dbReference type="AlphaFoldDB" id="A0A8J3TZ42"/>
<keyword evidence="3" id="KW-1185">Reference proteome</keyword>
<dbReference type="EMBL" id="BOOP01000003">
    <property type="protein sequence ID" value="GII35708.1"/>
    <property type="molecule type" value="Genomic_DNA"/>
</dbReference>
<name>A0A8J3TZ42_9ACTN</name>